<accession>F2S3G3</accession>
<evidence type="ECO:0000313" key="1">
    <source>
        <dbReference type="EMBL" id="EGD98112.1"/>
    </source>
</evidence>
<organism evidence="1 2">
    <name type="scientific">Trichophyton tonsurans (strain CBS 112818)</name>
    <name type="common">Scalp ringworm fungus</name>
    <dbReference type="NCBI Taxonomy" id="647933"/>
    <lineage>
        <taxon>Eukaryota</taxon>
        <taxon>Fungi</taxon>
        <taxon>Dikarya</taxon>
        <taxon>Ascomycota</taxon>
        <taxon>Pezizomycotina</taxon>
        <taxon>Eurotiomycetes</taxon>
        <taxon>Eurotiomycetidae</taxon>
        <taxon>Onygenales</taxon>
        <taxon>Arthrodermataceae</taxon>
        <taxon>Trichophyton</taxon>
    </lineage>
</organism>
<protein>
    <submittedName>
        <fullName evidence="1">Uncharacterized protein</fullName>
    </submittedName>
</protein>
<dbReference type="Proteomes" id="UP000009172">
    <property type="component" value="Unassembled WGS sequence"/>
</dbReference>
<reference evidence="2" key="1">
    <citation type="journal article" date="2012" name="MBio">
        <title>Comparative genome analysis of Trichophyton rubrum and related dermatophytes reveals candidate genes involved in infection.</title>
        <authorList>
            <person name="Martinez D.A."/>
            <person name="Oliver B.G."/>
            <person name="Graeser Y."/>
            <person name="Goldberg J.M."/>
            <person name="Li W."/>
            <person name="Martinez-Rossi N.M."/>
            <person name="Monod M."/>
            <person name="Shelest E."/>
            <person name="Barton R.C."/>
            <person name="Birch E."/>
            <person name="Brakhage A.A."/>
            <person name="Chen Z."/>
            <person name="Gurr S.J."/>
            <person name="Heiman D."/>
            <person name="Heitman J."/>
            <person name="Kosti I."/>
            <person name="Rossi A."/>
            <person name="Saif S."/>
            <person name="Samalova M."/>
            <person name="Saunders C.W."/>
            <person name="Shea T."/>
            <person name="Summerbell R.C."/>
            <person name="Xu J."/>
            <person name="Young S."/>
            <person name="Zeng Q."/>
            <person name="Birren B.W."/>
            <person name="Cuomo C.A."/>
            <person name="White T.C."/>
        </authorList>
    </citation>
    <scope>NUCLEOTIDE SEQUENCE [LARGE SCALE GENOMIC DNA]</scope>
    <source>
        <strain evidence="2">CBS 112818</strain>
    </source>
</reference>
<name>F2S3G3_TRIT1</name>
<proteinExistence type="predicted"/>
<dbReference type="EMBL" id="GG698507">
    <property type="protein sequence ID" value="EGD98112.1"/>
    <property type="molecule type" value="Genomic_DNA"/>
</dbReference>
<keyword evidence="2" id="KW-1185">Reference proteome</keyword>
<evidence type="ECO:0000313" key="2">
    <source>
        <dbReference type="Proteomes" id="UP000009172"/>
    </source>
</evidence>
<gene>
    <name evidence="1" type="ORF">TESG_08530</name>
</gene>
<sequence length="82" mass="9390">MLPYFSGETVTAIFNVFQGWPWKISLPETKQERGQSDGILRQHLSAKKLPKQRSKKWCYTVESAGAGLDWNSCCDMAFVEYV</sequence>
<dbReference type="HOGENOM" id="CLU_2559950_0_0_1"/>
<dbReference type="AlphaFoldDB" id="F2S3G3"/>